<dbReference type="EMBL" id="UZAU01000789">
    <property type="status" value="NOT_ANNOTATED_CDS"/>
    <property type="molecule type" value="Genomic_DNA"/>
</dbReference>
<proteinExistence type="predicted"/>
<keyword evidence="5" id="KW-1185">Reference proteome</keyword>
<protein>
    <recommendedName>
        <fullName evidence="6">Reverse transcriptase zinc-binding domain-containing protein</fullName>
    </recommendedName>
</protein>
<evidence type="ECO:0000313" key="4">
    <source>
        <dbReference type="EnsemblPlants" id="cds.evm.model.10.122"/>
    </source>
</evidence>
<feature type="domain" description="Reverse transcriptase zinc-binding" evidence="3">
    <location>
        <begin position="668"/>
        <end position="739"/>
    </location>
</feature>
<dbReference type="AlphaFoldDB" id="A0A803QIY9"/>
<organism evidence="4 5">
    <name type="scientific">Cannabis sativa</name>
    <name type="common">Hemp</name>
    <name type="synonym">Marijuana</name>
    <dbReference type="NCBI Taxonomy" id="3483"/>
    <lineage>
        <taxon>Eukaryota</taxon>
        <taxon>Viridiplantae</taxon>
        <taxon>Streptophyta</taxon>
        <taxon>Embryophyta</taxon>
        <taxon>Tracheophyta</taxon>
        <taxon>Spermatophyta</taxon>
        <taxon>Magnoliopsida</taxon>
        <taxon>eudicotyledons</taxon>
        <taxon>Gunneridae</taxon>
        <taxon>Pentapetalae</taxon>
        <taxon>rosids</taxon>
        <taxon>fabids</taxon>
        <taxon>Rosales</taxon>
        <taxon>Cannabaceae</taxon>
        <taxon>Cannabis</taxon>
    </lineage>
</organism>
<evidence type="ECO:0000259" key="2">
    <source>
        <dbReference type="Pfam" id="PF13456"/>
    </source>
</evidence>
<feature type="region of interest" description="Disordered" evidence="1">
    <location>
        <begin position="1"/>
        <end position="44"/>
    </location>
</feature>
<dbReference type="GO" id="GO:0003676">
    <property type="term" value="F:nucleic acid binding"/>
    <property type="evidence" value="ECO:0007669"/>
    <property type="project" value="InterPro"/>
</dbReference>
<dbReference type="EnsemblPlants" id="evm.model.10.122">
    <property type="protein sequence ID" value="cds.evm.model.10.122"/>
    <property type="gene ID" value="evm.TU.10.122"/>
</dbReference>
<evidence type="ECO:0008006" key="6">
    <source>
        <dbReference type="Google" id="ProtNLM"/>
    </source>
</evidence>
<accession>A0A803QIY9</accession>
<dbReference type="PANTHER" id="PTHR33116">
    <property type="entry name" value="REVERSE TRANSCRIPTASE ZINC-BINDING DOMAIN-CONTAINING PROTEIN-RELATED-RELATED"/>
    <property type="match status" value="1"/>
</dbReference>
<dbReference type="Pfam" id="PF13456">
    <property type="entry name" value="RVT_3"/>
    <property type="match status" value="1"/>
</dbReference>
<dbReference type="InterPro" id="IPR044730">
    <property type="entry name" value="RNase_H-like_dom_plant"/>
</dbReference>
<reference evidence="4" key="1">
    <citation type="submission" date="2021-03" db="UniProtKB">
        <authorList>
            <consortium name="EnsemblPlants"/>
        </authorList>
    </citation>
    <scope>IDENTIFICATION</scope>
</reference>
<dbReference type="InterPro" id="IPR012337">
    <property type="entry name" value="RNaseH-like_sf"/>
</dbReference>
<dbReference type="SUPFAM" id="SSF53098">
    <property type="entry name" value="Ribonuclease H-like"/>
    <property type="match status" value="1"/>
</dbReference>
<evidence type="ECO:0000259" key="3">
    <source>
        <dbReference type="Pfam" id="PF13966"/>
    </source>
</evidence>
<feature type="domain" description="RNase H type-1" evidence="2">
    <location>
        <begin position="847"/>
        <end position="930"/>
    </location>
</feature>
<dbReference type="Gene3D" id="3.30.420.10">
    <property type="entry name" value="Ribonuclease H-like superfamily/Ribonuclease H"/>
    <property type="match status" value="1"/>
</dbReference>
<dbReference type="GO" id="GO:0004523">
    <property type="term" value="F:RNA-DNA hybrid ribonuclease activity"/>
    <property type="evidence" value="ECO:0007669"/>
    <property type="project" value="InterPro"/>
</dbReference>
<evidence type="ECO:0000256" key="1">
    <source>
        <dbReference type="SAM" id="MobiDB-lite"/>
    </source>
</evidence>
<sequence>MDLSSKKGGKAIAATIVSHQPHSYPDDMDDFDDHENNNPNKTFKRQFDSLSLRKTLKRCRASNASSPSSSSVEATANPQVSASYDDLAGSEDILADSLALPQVSHLDYYGSDRRVILSVINLQSINSTVQYRLRFKFEKLWIKEAECSHIISHCWNLSSRNPIEVLNGNLSNCASNIRSWHRDKFGNLKKQISSAQATVTALSNTSTPKNSHNQQVQHAEAILDDLLATEEQYWQQRAKIDWLQSRDRNTKFFHAKASARYSNNKIKFLTDEDGSVYTSHHEMDGLVAVYFNNIFQAQTEDHWALQHVLNVIPTTVTAEHNAFLSRDFTTVDVLEALKTMNGDGSPGIDGMSALFYQHNWNIIGDLVTQAADDRSCGAIKRVLDTYHRASGQQLNTDKSVMSFSPNTPEAAKHSFQNILGMPICDCHESYLRLPAYSERDKKQLFNQIKERIWKLLHAWTDKIFSVGGKEVLLKAVIQSIPTYTMSCFKLPLKFCREIESMMSNFWWGSTSDKKKIHWKQWKFFCKSKMEGGLGFRNFIHFKQALLAKQAWRELLKKGIRMKVGNGLGITCATDPWIPGKSIFTPMFYTGNPNSAVAEYITPEREWNLSKLSADFSSVDVGRILSLPLSHHVASDYWIWHDTGGEYEVKSRYHFACSLSDDTIDSVSSPNTSWWKSFWQLKLPPKVKIFAWKAIHNALPVAAKLFKKKFLTSASCTLCLNAWESVGHVMFSCKHARHVWKIVGFSFNNKAVVSMKIEDFLFQFSECYTKFELETIFCTMWSIWSDRNNVIHGKLPQQPIVIYAKAQNFLNNYKSTQLLSLHVGLSPAATPTTCKAWTPPPPTCLKLNVDVAFDEARNKIGFGAIIRDSNGKVMPAMSHPINGCCQPQEMEAKGLFYSLKWARQFNFKVDMVETDSLILANALRKSTSNRSSF</sequence>
<dbReference type="Proteomes" id="UP000596661">
    <property type="component" value="Unassembled WGS sequence"/>
</dbReference>
<dbReference type="Gramene" id="evm.model.10.122">
    <property type="protein sequence ID" value="cds.evm.model.10.122"/>
    <property type="gene ID" value="evm.TU.10.122"/>
</dbReference>
<dbReference type="InterPro" id="IPR036397">
    <property type="entry name" value="RNaseH_sf"/>
</dbReference>
<dbReference type="Pfam" id="PF13966">
    <property type="entry name" value="zf-RVT"/>
    <property type="match status" value="1"/>
</dbReference>
<dbReference type="InterPro" id="IPR002156">
    <property type="entry name" value="RNaseH_domain"/>
</dbReference>
<dbReference type="PANTHER" id="PTHR33116:SF86">
    <property type="entry name" value="REVERSE TRANSCRIPTASE DOMAIN-CONTAINING PROTEIN"/>
    <property type="match status" value="1"/>
</dbReference>
<dbReference type="CDD" id="cd06222">
    <property type="entry name" value="RNase_H_like"/>
    <property type="match status" value="1"/>
</dbReference>
<evidence type="ECO:0000313" key="5">
    <source>
        <dbReference type="Proteomes" id="UP000596661"/>
    </source>
</evidence>
<name>A0A803QIY9_CANSA</name>
<dbReference type="InterPro" id="IPR026960">
    <property type="entry name" value="RVT-Znf"/>
</dbReference>